<feature type="non-terminal residue" evidence="2">
    <location>
        <position position="155"/>
    </location>
</feature>
<organism evidence="2 3">
    <name type="scientific">Phakopsora pachyrhizi</name>
    <name type="common">Asian soybean rust disease fungus</name>
    <dbReference type="NCBI Taxonomy" id="170000"/>
    <lineage>
        <taxon>Eukaryota</taxon>
        <taxon>Fungi</taxon>
        <taxon>Dikarya</taxon>
        <taxon>Basidiomycota</taxon>
        <taxon>Pucciniomycotina</taxon>
        <taxon>Pucciniomycetes</taxon>
        <taxon>Pucciniales</taxon>
        <taxon>Phakopsoraceae</taxon>
        <taxon>Phakopsora</taxon>
    </lineage>
</organism>
<keyword evidence="1" id="KW-0732">Signal</keyword>
<sequence length="155" mass="17506">MSYRSNLIIKIFLFTLSTISCLKTSQLDNILNKRDNSKEGLYTYCSQSSIQKECNKGLDELWDTERMKSFTTEKQFFTAAFSKCKLTWWTDDGVFRLDDKSRVQRAIQEMQDACAASGISAQNPNRSPGKGIYVGTLGGDKHVSVIAEIIRIGKN</sequence>
<evidence type="ECO:0000256" key="1">
    <source>
        <dbReference type="SAM" id="SignalP"/>
    </source>
</evidence>
<comment type="caution">
    <text evidence="2">The sequence shown here is derived from an EMBL/GenBank/DDBJ whole genome shotgun (WGS) entry which is preliminary data.</text>
</comment>
<dbReference type="Proteomes" id="UP001153365">
    <property type="component" value="Unassembled WGS sequence"/>
</dbReference>
<feature type="non-terminal residue" evidence="2">
    <location>
        <position position="1"/>
    </location>
</feature>
<dbReference type="PROSITE" id="PS51257">
    <property type="entry name" value="PROKAR_LIPOPROTEIN"/>
    <property type="match status" value="1"/>
</dbReference>
<accession>A0AAV0AZ93</accession>
<evidence type="ECO:0000313" key="3">
    <source>
        <dbReference type="Proteomes" id="UP001153365"/>
    </source>
</evidence>
<gene>
    <name evidence="2" type="ORF">PPACK8108_LOCUS9095</name>
</gene>
<feature type="signal peptide" evidence="1">
    <location>
        <begin position="1"/>
        <end position="21"/>
    </location>
</feature>
<evidence type="ECO:0000313" key="2">
    <source>
        <dbReference type="EMBL" id="CAH7674185.1"/>
    </source>
</evidence>
<dbReference type="EMBL" id="CALTRL010001929">
    <property type="protein sequence ID" value="CAH7674185.1"/>
    <property type="molecule type" value="Genomic_DNA"/>
</dbReference>
<proteinExistence type="predicted"/>
<name>A0AAV0AZ93_PHAPC</name>
<protein>
    <submittedName>
        <fullName evidence="2">Expressed protein</fullName>
    </submittedName>
</protein>
<keyword evidence="3" id="KW-1185">Reference proteome</keyword>
<reference evidence="2" key="1">
    <citation type="submission" date="2022-06" db="EMBL/GenBank/DDBJ databases">
        <authorList>
            <consortium name="SYNGENTA / RWTH Aachen University"/>
        </authorList>
    </citation>
    <scope>NUCLEOTIDE SEQUENCE</scope>
</reference>
<feature type="chain" id="PRO_5043639530" evidence="1">
    <location>
        <begin position="22"/>
        <end position="155"/>
    </location>
</feature>
<dbReference type="AlphaFoldDB" id="A0AAV0AZ93"/>